<dbReference type="EMBL" id="JBAWTH010000156">
    <property type="protein sequence ID" value="KAL2274436.1"/>
    <property type="molecule type" value="Genomic_DNA"/>
</dbReference>
<dbReference type="Pfam" id="PF00107">
    <property type="entry name" value="ADH_zinc_N"/>
    <property type="match status" value="1"/>
</dbReference>
<organism evidence="5 6">
    <name type="scientific">Diaporthe vaccinii</name>
    <dbReference type="NCBI Taxonomy" id="105482"/>
    <lineage>
        <taxon>Eukaryota</taxon>
        <taxon>Fungi</taxon>
        <taxon>Dikarya</taxon>
        <taxon>Ascomycota</taxon>
        <taxon>Pezizomycotina</taxon>
        <taxon>Sordariomycetes</taxon>
        <taxon>Sordariomycetidae</taxon>
        <taxon>Diaporthales</taxon>
        <taxon>Diaporthaceae</taxon>
        <taxon>Diaporthe</taxon>
        <taxon>Diaporthe eres species complex</taxon>
    </lineage>
</organism>
<dbReference type="Proteomes" id="UP001600888">
    <property type="component" value="Unassembled WGS sequence"/>
</dbReference>
<dbReference type="Gene3D" id="3.90.180.10">
    <property type="entry name" value="Medium-chain alcohol dehydrogenases, catalytic domain"/>
    <property type="match status" value="1"/>
</dbReference>
<accession>A0ABR4DVQ3</accession>
<dbReference type="SUPFAM" id="SSF51735">
    <property type="entry name" value="NAD(P)-binding Rossmann-fold domains"/>
    <property type="match status" value="1"/>
</dbReference>
<proteinExistence type="inferred from homology"/>
<keyword evidence="2" id="KW-0521">NADP</keyword>
<keyword evidence="6" id="KW-1185">Reference proteome</keyword>
<comment type="caution">
    <text evidence="5">The sequence shown here is derived from an EMBL/GenBank/DDBJ whole genome shotgun (WGS) entry which is preliminary data.</text>
</comment>
<evidence type="ECO:0000313" key="6">
    <source>
        <dbReference type="Proteomes" id="UP001600888"/>
    </source>
</evidence>
<sequence length="394" mass="41847">MSVPPIPEFQRAIVEDATGKPVLVHDAPVPRLGPRTLLVKTTAVAINPSDYKIGANRPARGAIVGLDFAGIILRMDAEAAALRPDLSLGDRVCGFVHGSNPLAPDNGSFAEYLRAHAQLVYRVPEGTGDEEAAAMGVATATAAMALWHSLRLPASPEAPLMAPAPDDGGDDDNHHAPAAAGVAAAAPTFVLVYGASTASGTMALQLLNLSGFMTVATCSPRNFALVKSYGAHHVFDYADVDKTTEAIRQLTSGQLEHAMDCITDKFSVACCHAAMARTGGRCVTLEMVPNEDDTTKLQNPLLRRRRAVKEEFIIALGIFGEAVRMGPGYERDADPALHRFAVHWYGVMQRLIDGGKLRAHPVEVVGSGFESVLRGIRQLKSGSVSGKKLVCLLE</sequence>
<evidence type="ECO:0000259" key="4">
    <source>
        <dbReference type="SMART" id="SM00829"/>
    </source>
</evidence>
<dbReference type="SMART" id="SM00829">
    <property type="entry name" value="PKS_ER"/>
    <property type="match status" value="1"/>
</dbReference>
<dbReference type="Pfam" id="PF08240">
    <property type="entry name" value="ADH_N"/>
    <property type="match status" value="1"/>
</dbReference>
<evidence type="ECO:0000256" key="2">
    <source>
        <dbReference type="ARBA" id="ARBA00022857"/>
    </source>
</evidence>
<gene>
    <name evidence="5" type="ORF">FJTKL_03197</name>
</gene>
<dbReference type="InterPro" id="IPR011032">
    <property type="entry name" value="GroES-like_sf"/>
</dbReference>
<dbReference type="PANTHER" id="PTHR45348">
    <property type="entry name" value="HYPOTHETICAL OXIDOREDUCTASE (EUROFUNG)"/>
    <property type="match status" value="1"/>
</dbReference>
<dbReference type="InterPro" id="IPR047122">
    <property type="entry name" value="Trans-enoyl_RdTase-like"/>
</dbReference>
<keyword evidence="3" id="KW-0560">Oxidoreductase</keyword>
<name>A0ABR4DVQ3_9PEZI</name>
<dbReference type="InterPro" id="IPR013154">
    <property type="entry name" value="ADH-like_N"/>
</dbReference>
<reference evidence="5 6" key="1">
    <citation type="submission" date="2024-03" db="EMBL/GenBank/DDBJ databases">
        <title>A high-quality draft genome sequence of Diaporthe vaccinii, a causative agent of upright dieback and viscid rot disease in cranberry plants.</title>
        <authorList>
            <person name="Sarrasin M."/>
            <person name="Lang B.F."/>
            <person name="Burger G."/>
        </authorList>
    </citation>
    <scope>NUCLEOTIDE SEQUENCE [LARGE SCALE GENOMIC DNA]</scope>
    <source>
        <strain evidence="5 6">IS7</strain>
    </source>
</reference>
<dbReference type="InterPro" id="IPR036291">
    <property type="entry name" value="NAD(P)-bd_dom_sf"/>
</dbReference>
<dbReference type="PANTHER" id="PTHR45348:SF6">
    <property type="entry name" value="TRANS-ENOYL REDUCTASE APDC"/>
    <property type="match status" value="1"/>
</dbReference>
<evidence type="ECO:0000313" key="5">
    <source>
        <dbReference type="EMBL" id="KAL2274436.1"/>
    </source>
</evidence>
<dbReference type="InterPro" id="IPR020843">
    <property type="entry name" value="ER"/>
</dbReference>
<dbReference type="CDD" id="cd08249">
    <property type="entry name" value="enoyl_reductase_like"/>
    <property type="match status" value="1"/>
</dbReference>
<comment type="similarity">
    <text evidence="1">Belongs to the zinc-containing alcohol dehydrogenase family.</text>
</comment>
<evidence type="ECO:0000256" key="3">
    <source>
        <dbReference type="ARBA" id="ARBA00023002"/>
    </source>
</evidence>
<dbReference type="SUPFAM" id="SSF50129">
    <property type="entry name" value="GroES-like"/>
    <property type="match status" value="1"/>
</dbReference>
<protein>
    <recommendedName>
        <fullName evidence="4">Enoyl reductase (ER) domain-containing protein</fullName>
    </recommendedName>
</protein>
<feature type="domain" description="Enoyl reductase (ER)" evidence="4">
    <location>
        <begin position="16"/>
        <end position="390"/>
    </location>
</feature>
<dbReference type="InterPro" id="IPR013149">
    <property type="entry name" value="ADH-like_C"/>
</dbReference>
<evidence type="ECO:0000256" key="1">
    <source>
        <dbReference type="ARBA" id="ARBA00008072"/>
    </source>
</evidence>
<dbReference type="Gene3D" id="3.40.50.720">
    <property type="entry name" value="NAD(P)-binding Rossmann-like Domain"/>
    <property type="match status" value="1"/>
</dbReference>